<evidence type="ECO:0000256" key="2">
    <source>
        <dbReference type="ARBA" id="ARBA00006171"/>
    </source>
</evidence>
<keyword evidence="5" id="KW-0378">Hydrolase</keyword>
<dbReference type="GO" id="GO:0016787">
    <property type="term" value="F:hydrolase activity"/>
    <property type="evidence" value="ECO:0007669"/>
    <property type="project" value="UniProtKB-KW"/>
</dbReference>
<evidence type="ECO:0000313" key="5">
    <source>
        <dbReference type="EMBL" id="MDN3611694.1"/>
    </source>
</evidence>
<dbReference type="SUPFAM" id="SSF56784">
    <property type="entry name" value="HAD-like"/>
    <property type="match status" value="1"/>
</dbReference>
<dbReference type="RefSeq" id="WP_170883631.1">
    <property type="nucleotide sequence ID" value="NZ_JABEYA020000014.1"/>
</dbReference>
<gene>
    <name evidence="5" type="ORF">QWZ16_19015</name>
</gene>
<keyword evidence="3" id="KW-0479">Metal-binding</keyword>
<dbReference type="PANTHER" id="PTHR46193:SF10">
    <property type="entry name" value="6-PHOSPHOGLUCONATE PHOSPHATASE"/>
    <property type="match status" value="1"/>
</dbReference>
<evidence type="ECO:0000256" key="3">
    <source>
        <dbReference type="ARBA" id="ARBA00022723"/>
    </source>
</evidence>
<dbReference type="PANTHER" id="PTHR46193">
    <property type="entry name" value="6-PHOSPHOGLUCONATE PHOSPHATASE"/>
    <property type="match status" value="1"/>
</dbReference>
<proteinExistence type="inferred from homology"/>
<dbReference type="InterPro" id="IPR036412">
    <property type="entry name" value="HAD-like_sf"/>
</dbReference>
<comment type="cofactor">
    <cofactor evidence="1">
        <name>Mg(2+)</name>
        <dbReference type="ChEBI" id="CHEBI:18420"/>
    </cofactor>
</comment>
<dbReference type="PRINTS" id="PR00413">
    <property type="entry name" value="HADHALOGNASE"/>
</dbReference>
<dbReference type="SFLD" id="SFLDG01129">
    <property type="entry name" value="C1.5:_HAD__Beta-PGM__Phosphata"/>
    <property type="match status" value="1"/>
</dbReference>
<keyword evidence="4" id="KW-0460">Magnesium</keyword>
<dbReference type="InterPro" id="IPR041492">
    <property type="entry name" value="HAD_2"/>
</dbReference>
<dbReference type="InterPro" id="IPR051600">
    <property type="entry name" value="Beta-PGM-like"/>
</dbReference>
<dbReference type="SFLD" id="SFLDS00003">
    <property type="entry name" value="Haloacid_Dehalogenase"/>
    <property type="match status" value="1"/>
</dbReference>
<protein>
    <submittedName>
        <fullName evidence="5">HAD-IA family hydrolase</fullName>
    </submittedName>
</protein>
<dbReference type="Gene3D" id="1.10.150.240">
    <property type="entry name" value="Putative phosphatase, domain 2"/>
    <property type="match status" value="1"/>
</dbReference>
<accession>A0ABT8BYC8</accession>
<dbReference type="Proteomes" id="UP001238540">
    <property type="component" value="Unassembled WGS sequence"/>
</dbReference>
<dbReference type="Pfam" id="PF13419">
    <property type="entry name" value="HAD_2"/>
    <property type="match status" value="1"/>
</dbReference>
<name>A0ABT8BYC8_9VIBR</name>
<dbReference type="InterPro" id="IPR006439">
    <property type="entry name" value="HAD-SF_hydro_IA"/>
</dbReference>
<dbReference type="SFLD" id="SFLDG01135">
    <property type="entry name" value="C1.5.6:_HAD__Beta-PGM__Phospha"/>
    <property type="match status" value="1"/>
</dbReference>
<keyword evidence="6" id="KW-1185">Reference proteome</keyword>
<comment type="similarity">
    <text evidence="2">Belongs to the HAD-like hydrolase superfamily. CbbY/CbbZ/Gph/YieH family.</text>
</comment>
<dbReference type="EMBL" id="JAUFQC010000027">
    <property type="protein sequence ID" value="MDN3611694.1"/>
    <property type="molecule type" value="Genomic_DNA"/>
</dbReference>
<sequence>MSGLDTQCVIFDCDGTLVDSEQLCCKALCDVFNRFDVHLSIEMAMEHFEGGKLADILTSMKQRLGLKASLDELEPMYREVLEGLLTAHLQPMDGVFELIDYLKAKEIEYCVASNGPKEKIERSLELTGLLPYFSGRIFSAFDNNSWKPEPDLVQYCAMHMGFSPQQCLYVDDTPKGLEAGLRAGIKTVQLIGLNRTLYSNKVHKISNLRELTALV</sequence>
<organism evidence="5 6">
    <name type="scientific">Vibrio ostreicida</name>
    <dbReference type="NCBI Taxonomy" id="526588"/>
    <lineage>
        <taxon>Bacteria</taxon>
        <taxon>Pseudomonadati</taxon>
        <taxon>Pseudomonadota</taxon>
        <taxon>Gammaproteobacteria</taxon>
        <taxon>Vibrionales</taxon>
        <taxon>Vibrionaceae</taxon>
        <taxon>Vibrio</taxon>
    </lineage>
</organism>
<dbReference type="InterPro" id="IPR023198">
    <property type="entry name" value="PGP-like_dom2"/>
</dbReference>
<evidence type="ECO:0000313" key="6">
    <source>
        <dbReference type="Proteomes" id="UP001238540"/>
    </source>
</evidence>
<dbReference type="NCBIfam" id="TIGR01509">
    <property type="entry name" value="HAD-SF-IA-v3"/>
    <property type="match status" value="1"/>
</dbReference>
<evidence type="ECO:0000256" key="1">
    <source>
        <dbReference type="ARBA" id="ARBA00001946"/>
    </source>
</evidence>
<reference evidence="6" key="1">
    <citation type="journal article" date="2019" name="Int. J. Syst. Evol. Microbiol.">
        <title>The Global Catalogue of Microorganisms (GCM) 10K type strain sequencing project: providing services to taxonomists for standard genome sequencing and annotation.</title>
        <authorList>
            <consortium name="The Broad Institute Genomics Platform"/>
            <consortium name="The Broad Institute Genome Sequencing Center for Infectious Disease"/>
            <person name="Wu L."/>
            <person name="Ma J."/>
        </authorList>
    </citation>
    <scope>NUCLEOTIDE SEQUENCE [LARGE SCALE GENOMIC DNA]</scope>
    <source>
        <strain evidence="6">CECT 7398</strain>
    </source>
</reference>
<dbReference type="CDD" id="cd07526">
    <property type="entry name" value="HAD_BPGM_like"/>
    <property type="match status" value="1"/>
</dbReference>
<dbReference type="InterPro" id="IPR023214">
    <property type="entry name" value="HAD_sf"/>
</dbReference>
<evidence type="ECO:0000256" key="4">
    <source>
        <dbReference type="ARBA" id="ARBA00022842"/>
    </source>
</evidence>
<dbReference type="Gene3D" id="3.40.50.1000">
    <property type="entry name" value="HAD superfamily/HAD-like"/>
    <property type="match status" value="1"/>
</dbReference>
<comment type="caution">
    <text evidence="5">The sequence shown here is derived from an EMBL/GenBank/DDBJ whole genome shotgun (WGS) entry which is preliminary data.</text>
</comment>